<feature type="region of interest" description="Disordered" evidence="1">
    <location>
        <begin position="1"/>
        <end position="57"/>
    </location>
</feature>
<reference evidence="3" key="2">
    <citation type="journal article" date="2023" name="Commun. Biol.">
        <title>Intrasexual cuticular hydrocarbon dimorphism in a wasp sheds light on hydrocarbon biosynthesis genes in Hymenoptera.</title>
        <authorList>
            <person name="Moris V.C."/>
            <person name="Podsiadlowski L."/>
            <person name="Martin S."/>
            <person name="Oeyen J.P."/>
            <person name="Donath A."/>
            <person name="Petersen M."/>
            <person name="Wilbrandt J."/>
            <person name="Misof B."/>
            <person name="Liedtke D."/>
            <person name="Thamm M."/>
            <person name="Scheiner R."/>
            <person name="Schmitt T."/>
            <person name="Niehuis O."/>
        </authorList>
    </citation>
    <scope>NUCLEOTIDE SEQUENCE</scope>
    <source>
        <strain evidence="3">GBR_01_08_01A</strain>
    </source>
</reference>
<dbReference type="EMBL" id="JAIFRP010004436">
    <property type="protein sequence ID" value="KAK2575346.1"/>
    <property type="molecule type" value="Genomic_DNA"/>
</dbReference>
<feature type="region of interest" description="Disordered" evidence="1">
    <location>
        <begin position="131"/>
        <end position="150"/>
    </location>
</feature>
<dbReference type="Gene3D" id="3.60.10.10">
    <property type="entry name" value="Endonuclease/exonuclease/phosphatase"/>
    <property type="match status" value="1"/>
</dbReference>
<organism evidence="3 4">
    <name type="scientific">Odynerus spinipes</name>
    <dbReference type="NCBI Taxonomy" id="1348599"/>
    <lineage>
        <taxon>Eukaryota</taxon>
        <taxon>Metazoa</taxon>
        <taxon>Ecdysozoa</taxon>
        <taxon>Arthropoda</taxon>
        <taxon>Hexapoda</taxon>
        <taxon>Insecta</taxon>
        <taxon>Pterygota</taxon>
        <taxon>Neoptera</taxon>
        <taxon>Endopterygota</taxon>
        <taxon>Hymenoptera</taxon>
        <taxon>Apocrita</taxon>
        <taxon>Aculeata</taxon>
        <taxon>Vespoidea</taxon>
        <taxon>Vespidae</taxon>
        <taxon>Eumeninae</taxon>
        <taxon>Odynerus</taxon>
    </lineage>
</organism>
<protein>
    <recommendedName>
        <fullName evidence="2">Endonuclease/exonuclease/phosphatase domain-containing protein</fullName>
    </recommendedName>
</protein>
<dbReference type="GO" id="GO:0003824">
    <property type="term" value="F:catalytic activity"/>
    <property type="evidence" value="ECO:0007669"/>
    <property type="project" value="InterPro"/>
</dbReference>
<dbReference type="InterPro" id="IPR036691">
    <property type="entry name" value="Endo/exonu/phosph_ase_sf"/>
</dbReference>
<accession>A0AAD9RA96</accession>
<evidence type="ECO:0000259" key="2">
    <source>
        <dbReference type="Pfam" id="PF14529"/>
    </source>
</evidence>
<sequence length="334" mass="37863">MDVEEEKRKRPAVSEFSAREDSLSSCTEEGLSLSKVKRKRRRSKEADNGDGEDGNLMSFIRKEKESLEAYVFNEANKINKSAIKVILSKWSVLENKMQDLIMENNQLKTQLECHQTYLPVQKSYAQAAGTSVGQSFGPTPSVRAGTPWKPETRKNREDYEVFSLSIEDFLRDLEGLLNDIDCSRVVICMDANAKSIAWFSDETNQKGSLLEEFIIAQGLSILNKPSKFPTYISSIAESNIDVTLASPYLCNLIQRWSVSDKVVASDHNLISFRIVHKDVAVNLKMVKESYNIKAADWDKFAGLLSTELDENCLTRMLELSADDYLKKLYRILTD</sequence>
<feature type="domain" description="Endonuclease/exonuclease/phosphatase" evidence="2">
    <location>
        <begin position="165"/>
        <end position="270"/>
    </location>
</feature>
<gene>
    <name evidence="3" type="ORF">KPH14_001266</name>
</gene>
<dbReference type="AlphaFoldDB" id="A0AAD9RA96"/>
<evidence type="ECO:0000256" key="1">
    <source>
        <dbReference type="SAM" id="MobiDB-lite"/>
    </source>
</evidence>
<proteinExistence type="predicted"/>
<dbReference type="InterPro" id="IPR005135">
    <property type="entry name" value="Endo/exonuclease/phosphatase"/>
</dbReference>
<evidence type="ECO:0000313" key="4">
    <source>
        <dbReference type="Proteomes" id="UP001258017"/>
    </source>
</evidence>
<dbReference type="Proteomes" id="UP001258017">
    <property type="component" value="Unassembled WGS sequence"/>
</dbReference>
<reference evidence="3" key="1">
    <citation type="submission" date="2021-08" db="EMBL/GenBank/DDBJ databases">
        <authorList>
            <person name="Misof B."/>
            <person name="Oliver O."/>
            <person name="Podsiadlowski L."/>
            <person name="Donath A."/>
            <person name="Peters R."/>
            <person name="Mayer C."/>
            <person name="Rust J."/>
            <person name="Gunkel S."/>
            <person name="Lesny P."/>
            <person name="Martin S."/>
            <person name="Oeyen J.P."/>
            <person name="Petersen M."/>
            <person name="Panagiotis P."/>
            <person name="Wilbrandt J."/>
            <person name="Tanja T."/>
        </authorList>
    </citation>
    <scope>NUCLEOTIDE SEQUENCE</scope>
    <source>
        <strain evidence="3">GBR_01_08_01A</strain>
        <tissue evidence="3">Thorax + abdomen</tissue>
    </source>
</reference>
<keyword evidence="4" id="KW-1185">Reference proteome</keyword>
<name>A0AAD9RA96_9HYME</name>
<evidence type="ECO:0000313" key="3">
    <source>
        <dbReference type="EMBL" id="KAK2575346.1"/>
    </source>
</evidence>
<feature type="non-terminal residue" evidence="3">
    <location>
        <position position="334"/>
    </location>
</feature>
<comment type="caution">
    <text evidence="3">The sequence shown here is derived from an EMBL/GenBank/DDBJ whole genome shotgun (WGS) entry which is preliminary data.</text>
</comment>
<dbReference type="Pfam" id="PF14529">
    <property type="entry name" value="Exo_endo_phos_2"/>
    <property type="match status" value="1"/>
</dbReference>
<dbReference type="SUPFAM" id="SSF56219">
    <property type="entry name" value="DNase I-like"/>
    <property type="match status" value="1"/>
</dbReference>